<dbReference type="EMBL" id="JAEIOS010000011">
    <property type="protein sequence ID" value="MBI8989069.1"/>
    <property type="molecule type" value="Genomic_DNA"/>
</dbReference>
<accession>A0A934I4H8</accession>
<dbReference type="InterPro" id="IPR011611">
    <property type="entry name" value="PfkB_dom"/>
</dbReference>
<dbReference type="SUPFAM" id="SSF53613">
    <property type="entry name" value="Ribokinase-like"/>
    <property type="match status" value="1"/>
</dbReference>
<evidence type="ECO:0000256" key="6">
    <source>
        <dbReference type="PIRNR" id="PIRNR000535"/>
    </source>
</evidence>
<dbReference type="AlphaFoldDB" id="A0A934I4H8"/>
<evidence type="ECO:0000256" key="2">
    <source>
        <dbReference type="ARBA" id="ARBA00022679"/>
    </source>
</evidence>
<dbReference type="RefSeq" id="WP_198738089.1">
    <property type="nucleotide sequence ID" value="NZ_JAEIOS010000011.1"/>
</dbReference>
<dbReference type="Pfam" id="PF00294">
    <property type="entry name" value="PfkB"/>
    <property type="match status" value="1"/>
</dbReference>
<evidence type="ECO:0000256" key="4">
    <source>
        <dbReference type="ARBA" id="ARBA00022777"/>
    </source>
</evidence>
<protein>
    <submittedName>
        <fullName evidence="8">1-phosphofructokinase family hexose kinase</fullName>
    </submittedName>
</protein>
<name>A0A934I4H8_9CORY</name>
<dbReference type="NCBIfam" id="TIGR03168">
    <property type="entry name" value="1-PFK"/>
    <property type="match status" value="1"/>
</dbReference>
<organism evidence="8 9">
    <name type="scientific">Corynebacterium meridianum</name>
    <dbReference type="NCBI Taxonomy" id="2765363"/>
    <lineage>
        <taxon>Bacteria</taxon>
        <taxon>Bacillati</taxon>
        <taxon>Actinomycetota</taxon>
        <taxon>Actinomycetes</taxon>
        <taxon>Mycobacteriales</taxon>
        <taxon>Corynebacteriaceae</taxon>
        <taxon>Corynebacterium</taxon>
    </lineage>
</organism>
<dbReference type="InterPro" id="IPR029056">
    <property type="entry name" value="Ribokinase-like"/>
</dbReference>
<sequence>MILTLTPNPSIDLSLSLPAPLRPGGVQRLTSVTQSPGGKGINVAHACHCAGVDTLALFPAPAEGTFVRLMAETGIPYRIIPGGVSVRTNTTVTEPDGTTTKLNGPGNPLSPGAVKAVEEALIIAAGAAEWVVLSGSLPPGAPHGWYQDLLGLVHDTFPDVPVAVDTSDGPLLELADRIRHGAPAPTLIKPNGLELGQITGTDGAAIERAALDGDFSPAVDGARRILRHGVQRVLVTLGAAGAALVTTEGTWTTPAHPIRPVSTVGAGDCTLAGYLMADSRGEVPAVALAEAVALGAAAASLPGTSIPHPGMVIPDSGLVRKLH</sequence>
<dbReference type="CDD" id="cd01164">
    <property type="entry name" value="FruK_PfkB_like"/>
    <property type="match status" value="1"/>
</dbReference>
<keyword evidence="4" id="KW-0418">Kinase</keyword>
<evidence type="ECO:0000256" key="3">
    <source>
        <dbReference type="ARBA" id="ARBA00022741"/>
    </source>
</evidence>
<gene>
    <name evidence="8" type="ORF">JDV75_04765</name>
</gene>
<dbReference type="PROSITE" id="PS00584">
    <property type="entry name" value="PFKB_KINASES_2"/>
    <property type="match status" value="1"/>
</dbReference>
<evidence type="ECO:0000313" key="8">
    <source>
        <dbReference type="EMBL" id="MBI8989069.1"/>
    </source>
</evidence>
<dbReference type="InterPro" id="IPR002173">
    <property type="entry name" value="Carboh/pur_kinase_PfkB_CS"/>
</dbReference>
<dbReference type="GO" id="GO:0005524">
    <property type="term" value="F:ATP binding"/>
    <property type="evidence" value="ECO:0007669"/>
    <property type="project" value="UniProtKB-KW"/>
</dbReference>
<dbReference type="GO" id="GO:0005829">
    <property type="term" value="C:cytosol"/>
    <property type="evidence" value="ECO:0007669"/>
    <property type="project" value="TreeGrafter"/>
</dbReference>
<keyword evidence="5" id="KW-0067">ATP-binding</keyword>
<comment type="similarity">
    <text evidence="1">Belongs to the carbohydrate kinase PfkB family.</text>
</comment>
<proteinExistence type="inferred from homology"/>
<dbReference type="InterPro" id="IPR017583">
    <property type="entry name" value="Tagatose/fructose_Pkinase"/>
</dbReference>
<comment type="caution">
    <text evidence="8">The sequence shown here is derived from an EMBL/GenBank/DDBJ whole genome shotgun (WGS) entry which is preliminary data.</text>
</comment>
<evidence type="ECO:0000259" key="7">
    <source>
        <dbReference type="Pfam" id="PF00294"/>
    </source>
</evidence>
<keyword evidence="3" id="KW-0547">Nucleotide-binding</keyword>
<evidence type="ECO:0000313" key="9">
    <source>
        <dbReference type="Proteomes" id="UP000645966"/>
    </source>
</evidence>
<dbReference type="Proteomes" id="UP000645966">
    <property type="component" value="Unassembled WGS sequence"/>
</dbReference>
<evidence type="ECO:0000256" key="1">
    <source>
        <dbReference type="ARBA" id="ARBA00010688"/>
    </source>
</evidence>
<keyword evidence="9" id="KW-1185">Reference proteome</keyword>
<dbReference type="PIRSF" id="PIRSF000535">
    <property type="entry name" value="1PFK/6PFK/LacC"/>
    <property type="match status" value="1"/>
</dbReference>
<dbReference type="PANTHER" id="PTHR46566">
    <property type="entry name" value="1-PHOSPHOFRUCTOKINASE-RELATED"/>
    <property type="match status" value="1"/>
</dbReference>
<dbReference type="Gene3D" id="3.40.1190.20">
    <property type="match status" value="1"/>
</dbReference>
<reference evidence="8" key="1">
    <citation type="submission" date="2020-12" db="EMBL/GenBank/DDBJ databases">
        <title>Genome public.</title>
        <authorList>
            <person name="Sun Q."/>
        </authorList>
    </citation>
    <scope>NUCLEOTIDE SEQUENCE</scope>
    <source>
        <strain evidence="8">CCM 8863</strain>
    </source>
</reference>
<evidence type="ECO:0000256" key="5">
    <source>
        <dbReference type="ARBA" id="ARBA00022840"/>
    </source>
</evidence>
<dbReference type="GO" id="GO:0008443">
    <property type="term" value="F:phosphofructokinase activity"/>
    <property type="evidence" value="ECO:0007669"/>
    <property type="project" value="TreeGrafter"/>
</dbReference>
<keyword evidence="2 6" id="KW-0808">Transferase</keyword>
<dbReference type="PANTHER" id="PTHR46566:SF5">
    <property type="entry name" value="1-PHOSPHOFRUCTOKINASE"/>
    <property type="match status" value="1"/>
</dbReference>
<feature type="domain" description="Carbohydrate kinase PfkB" evidence="7">
    <location>
        <begin position="23"/>
        <end position="307"/>
    </location>
</feature>